<keyword evidence="4" id="KW-0723">Serine/threonine-protein kinase</keyword>
<evidence type="ECO:0000256" key="4">
    <source>
        <dbReference type="ARBA" id="ARBA00022527"/>
    </source>
</evidence>
<name>A0A2Z7A9U9_9LAMI</name>
<evidence type="ECO:0000259" key="15">
    <source>
        <dbReference type="PROSITE" id="PS50011"/>
    </source>
</evidence>
<reference evidence="16 17" key="1">
    <citation type="journal article" date="2015" name="Proc. Natl. Acad. Sci. U.S.A.">
        <title>The resurrection genome of Boea hygrometrica: A blueprint for survival of dehydration.</title>
        <authorList>
            <person name="Xiao L."/>
            <person name="Yang G."/>
            <person name="Zhang L."/>
            <person name="Yang X."/>
            <person name="Zhao S."/>
            <person name="Ji Z."/>
            <person name="Zhou Q."/>
            <person name="Hu M."/>
            <person name="Wang Y."/>
            <person name="Chen M."/>
            <person name="Xu Y."/>
            <person name="Jin H."/>
            <person name="Xiao X."/>
            <person name="Hu G."/>
            <person name="Bao F."/>
            <person name="Hu Y."/>
            <person name="Wan P."/>
            <person name="Li L."/>
            <person name="Deng X."/>
            <person name="Kuang T."/>
            <person name="Xiang C."/>
            <person name="Zhu J.K."/>
            <person name="Oliver M.J."/>
            <person name="He Y."/>
        </authorList>
    </citation>
    <scope>NUCLEOTIDE SEQUENCE [LARGE SCALE GENOMIC DNA]</scope>
    <source>
        <strain evidence="17">cv. XS01</strain>
    </source>
</reference>
<dbReference type="InterPro" id="IPR011009">
    <property type="entry name" value="Kinase-like_dom_sf"/>
</dbReference>
<feature type="compositionally biased region" description="Polar residues" evidence="14">
    <location>
        <begin position="74"/>
        <end position="85"/>
    </location>
</feature>
<feature type="compositionally biased region" description="Basic and acidic residues" evidence="14">
    <location>
        <begin position="29"/>
        <end position="47"/>
    </location>
</feature>
<keyword evidence="7 13" id="KW-0547">Nucleotide-binding</keyword>
<proteinExistence type="predicted"/>
<comment type="catalytic activity">
    <reaction evidence="10">
        <text>L-threonyl-[protein] + ATP = O-phospho-L-threonyl-[protein] + ADP + H(+)</text>
        <dbReference type="Rhea" id="RHEA:46608"/>
        <dbReference type="Rhea" id="RHEA-COMP:11060"/>
        <dbReference type="Rhea" id="RHEA-COMP:11605"/>
        <dbReference type="ChEBI" id="CHEBI:15378"/>
        <dbReference type="ChEBI" id="CHEBI:30013"/>
        <dbReference type="ChEBI" id="CHEBI:30616"/>
        <dbReference type="ChEBI" id="CHEBI:61977"/>
        <dbReference type="ChEBI" id="CHEBI:456216"/>
        <dbReference type="EC" id="2.7.11.1"/>
    </reaction>
</comment>
<dbReference type="FunFam" id="3.30.200.20:FF:000389">
    <property type="entry name" value="Receptor-like cytosolic serine/threonine-protein kinase RBK1"/>
    <property type="match status" value="1"/>
</dbReference>
<evidence type="ECO:0000313" key="16">
    <source>
        <dbReference type="EMBL" id="KZV17642.1"/>
    </source>
</evidence>
<dbReference type="Gene3D" id="1.10.510.10">
    <property type="entry name" value="Transferase(Phosphotransferase) domain 1"/>
    <property type="match status" value="1"/>
</dbReference>
<dbReference type="GO" id="GO:0004674">
    <property type="term" value="F:protein serine/threonine kinase activity"/>
    <property type="evidence" value="ECO:0007669"/>
    <property type="project" value="UniProtKB-KW"/>
</dbReference>
<keyword evidence="3" id="KW-0963">Cytoplasm</keyword>
<dbReference type="AlphaFoldDB" id="A0A2Z7A9U9"/>
<evidence type="ECO:0000313" key="17">
    <source>
        <dbReference type="Proteomes" id="UP000250235"/>
    </source>
</evidence>
<comment type="catalytic activity">
    <reaction evidence="11">
        <text>L-seryl-[protein] + ATP = O-phospho-L-seryl-[protein] + ADP + H(+)</text>
        <dbReference type="Rhea" id="RHEA:17989"/>
        <dbReference type="Rhea" id="RHEA-COMP:9863"/>
        <dbReference type="Rhea" id="RHEA-COMP:11604"/>
        <dbReference type="ChEBI" id="CHEBI:15378"/>
        <dbReference type="ChEBI" id="CHEBI:29999"/>
        <dbReference type="ChEBI" id="CHEBI:30616"/>
        <dbReference type="ChEBI" id="CHEBI:83421"/>
        <dbReference type="ChEBI" id="CHEBI:456216"/>
        <dbReference type="EC" id="2.7.11.1"/>
    </reaction>
</comment>
<keyword evidence="6" id="KW-0808">Transferase</keyword>
<keyword evidence="17" id="KW-1185">Reference proteome</keyword>
<keyword evidence="5" id="KW-0597">Phosphoprotein</keyword>
<comment type="subunit">
    <text evidence="12">Interacts with ARAC5 and ARAC10.</text>
</comment>
<evidence type="ECO:0000256" key="10">
    <source>
        <dbReference type="ARBA" id="ARBA00047899"/>
    </source>
</evidence>
<evidence type="ECO:0000256" key="7">
    <source>
        <dbReference type="ARBA" id="ARBA00022741"/>
    </source>
</evidence>
<evidence type="ECO:0000256" key="14">
    <source>
        <dbReference type="SAM" id="MobiDB-lite"/>
    </source>
</evidence>
<dbReference type="PROSITE" id="PS00109">
    <property type="entry name" value="PROTEIN_KINASE_TYR"/>
    <property type="match status" value="1"/>
</dbReference>
<dbReference type="GO" id="GO:0051020">
    <property type="term" value="F:GTPase binding"/>
    <property type="evidence" value="ECO:0007669"/>
    <property type="project" value="UniProtKB-ARBA"/>
</dbReference>
<dbReference type="OrthoDB" id="4062651at2759"/>
<dbReference type="EC" id="2.7.11.1" evidence="2"/>
<dbReference type="Pfam" id="PF07714">
    <property type="entry name" value="PK_Tyr_Ser-Thr"/>
    <property type="match status" value="1"/>
</dbReference>
<dbReference type="EMBL" id="KV018113">
    <property type="protein sequence ID" value="KZV17642.1"/>
    <property type="molecule type" value="Genomic_DNA"/>
</dbReference>
<comment type="subcellular location">
    <subcellularLocation>
        <location evidence="1">Cytoplasm</location>
    </subcellularLocation>
</comment>
<feature type="domain" description="Protein kinase" evidence="15">
    <location>
        <begin position="187"/>
        <end position="455"/>
    </location>
</feature>
<dbReference type="PROSITE" id="PS50011">
    <property type="entry name" value="PROTEIN_KINASE_DOM"/>
    <property type="match status" value="1"/>
</dbReference>
<evidence type="ECO:0000256" key="1">
    <source>
        <dbReference type="ARBA" id="ARBA00004496"/>
    </source>
</evidence>
<accession>A0A2Z7A9U9</accession>
<dbReference type="InterPro" id="IPR017441">
    <property type="entry name" value="Protein_kinase_ATP_BS"/>
</dbReference>
<keyword evidence="8" id="KW-0418">Kinase</keyword>
<organism evidence="16 17">
    <name type="scientific">Dorcoceras hygrometricum</name>
    <dbReference type="NCBI Taxonomy" id="472368"/>
    <lineage>
        <taxon>Eukaryota</taxon>
        <taxon>Viridiplantae</taxon>
        <taxon>Streptophyta</taxon>
        <taxon>Embryophyta</taxon>
        <taxon>Tracheophyta</taxon>
        <taxon>Spermatophyta</taxon>
        <taxon>Magnoliopsida</taxon>
        <taxon>eudicotyledons</taxon>
        <taxon>Gunneridae</taxon>
        <taxon>Pentapetalae</taxon>
        <taxon>asterids</taxon>
        <taxon>lamiids</taxon>
        <taxon>Lamiales</taxon>
        <taxon>Gesneriaceae</taxon>
        <taxon>Didymocarpoideae</taxon>
        <taxon>Trichosporeae</taxon>
        <taxon>Loxocarpinae</taxon>
        <taxon>Dorcoceras</taxon>
    </lineage>
</organism>
<dbReference type="GO" id="GO:0005524">
    <property type="term" value="F:ATP binding"/>
    <property type="evidence" value="ECO:0007669"/>
    <property type="project" value="UniProtKB-UniRule"/>
</dbReference>
<feature type="region of interest" description="Disordered" evidence="14">
    <location>
        <begin position="1"/>
        <end position="96"/>
    </location>
</feature>
<dbReference type="FunFam" id="1.10.510.10:FF:000335">
    <property type="entry name" value="receptor-like cytosolic serine/threonine-protein kinase RBK2"/>
    <property type="match status" value="1"/>
</dbReference>
<dbReference type="PANTHER" id="PTHR47987">
    <property type="entry name" value="OS08G0249100 PROTEIN"/>
    <property type="match status" value="1"/>
</dbReference>
<dbReference type="InterPro" id="IPR000719">
    <property type="entry name" value="Prot_kinase_dom"/>
</dbReference>
<evidence type="ECO:0000256" key="3">
    <source>
        <dbReference type="ARBA" id="ARBA00022490"/>
    </source>
</evidence>
<protein>
    <recommendedName>
        <fullName evidence="2">non-specific serine/threonine protein kinase</fullName>
        <ecNumber evidence="2">2.7.11.1</ecNumber>
    </recommendedName>
</protein>
<sequence>MPGEGDEISSEIHVKKLVSEDTAANLEESPDKESSERIKNDKNEKQKGQNRGTESSETEEQSSPRGVLEIPISGSDSVNGSTTDRSSSFVSEKSSGVSGELSFGNIHWNKLFSQIKKGSLKKFPIISLLGGHGYGLGFDLTRKKMTRKKIGSKIGEEDAIDSADFVMPKPSWRNFSYEELKQATENFSPAKLIGKGGHAEVYRGCLSEGQVVAVKKIIKEKKKDEERVGDFLSELGILAHIDHTNAAKLVGFSVDNGLYLVLHFSPHGSLATVLHGSEECLEWKTRCKVAFGVAEGLQYLHFNCQRRIIHRDITASNILLSEDYEAQISDFGLAKWLPENLVHHVVSPIEGTFGYMAPEYFMHGIIHEKTDVFAFGVMLLELITGRRAVDSCRQSLVMWAKPHLEKNNIKELVDPRIGSDYDITEMKRAMFVASTCIHHSPTIRPNMKQVVHLLRGDNETEEMKQKSMGGRALLVDACDLEDYTCTTYLKDLNRHMELVME</sequence>
<dbReference type="InterPro" id="IPR008266">
    <property type="entry name" value="Tyr_kinase_AS"/>
</dbReference>
<dbReference type="Proteomes" id="UP000250235">
    <property type="component" value="Unassembled WGS sequence"/>
</dbReference>
<evidence type="ECO:0000256" key="8">
    <source>
        <dbReference type="ARBA" id="ARBA00022777"/>
    </source>
</evidence>
<gene>
    <name evidence="16" type="ORF">F511_23211</name>
</gene>
<feature type="binding site" evidence="13">
    <location>
        <position position="216"/>
    </location>
    <ligand>
        <name>ATP</name>
        <dbReference type="ChEBI" id="CHEBI:30616"/>
    </ligand>
</feature>
<evidence type="ECO:0000256" key="5">
    <source>
        <dbReference type="ARBA" id="ARBA00022553"/>
    </source>
</evidence>
<dbReference type="Gene3D" id="3.30.200.20">
    <property type="entry name" value="Phosphorylase Kinase, domain 1"/>
    <property type="match status" value="1"/>
</dbReference>
<dbReference type="GO" id="GO:0005737">
    <property type="term" value="C:cytoplasm"/>
    <property type="evidence" value="ECO:0007669"/>
    <property type="project" value="UniProtKB-SubCell"/>
</dbReference>
<feature type="compositionally biased region" description="Basic and acidic residues" evidence="14">
    <location>
        <begin position="10"/>
        <end position="19"/>
    </location>
</feature>
<dbReference type="PROSITE" id="PS00107">
    <property type="entry name" value="PROTEIN_KINASE_ATP"/>
    <property type="match status" value="1"/>
</dbReference>
<dbReference type="SUPFAM" id="SSF56112">
    <property type="entry name" value="Protein kinase-like (PK-like)"/>
    <property type="match status" value="1"/>
</dbReference>
<feature type="compositionally biased region" description="Low complexity" evidence="14">
    <location>
        <begin position="86"/>
        <end position="96"/>
    </location>
</feature>
<dbReference type="InterPro" id="IPR001245">
    <property type="entry name" value="Ser-Thr/Tyr_kinase_cat_dom"/>
</dbReference>
<keyword evidence="9 13" id="KW-0067">ATP-binding</keyword>
<dbReference type="InterPro" id="IPR046958">
    <property type="entry name" value="RBK1/2/STUNTED"/>
</dbReference>
<dbReference type="PANTHER" id="PTHR47987:SF7">
    <property type="entry name" value="PROTEIN KINASE SUPERFAMILY PROTEIN"/>
    <property type="match status" value="1"/>
</dbReference>
<evidence type="ECO:0000256" key="9">
    <source>
        <dbReference type="ARBA" id="ARBA00022840"/>
    </source>
</evidence>
<evidence type="ECO:0000256" key="12">
    <source>
        <dbReference type="ARBA" id="ARBA00063228"/>
    </source>
</evidence>
<evidence type="ECO:0000256" key="13">
    <source>
        <dbReference type="PROSITE-ProRule" id="PRU10141"/>
    </source>
</evidence>
<evidence type="ECO:0000256" key="11">
    <source>
        <dbReference type="ARBA" id="ARBA00048679"/>
    </source>
</evidence>
<evidence type="ECO:0000256" key="6">
    <source>
        <dbReference type="ARBA" id="ARBA00022679"/>
    </source>
</evidence>
<evidence type="ECO:0000256" key="2">
    <source>
        <dbReference type="ARBA" id="ARBA00012513"/>
    </source>
</evidence>